<dbReference type="PANTHER" id="PTHR44167:SF24">
    <property type="entry name" value="SERINE_THREONINE-PROTEIN KINASE CHK2"/>
    <property type="match status" value="1"/>
</dbReference>
<dbReference type="Gene3D" id="3.30.200.20">
    <property type="entry name" value="Phosphorylase Kinase, domain 1"/>
    <property type="match status" value="1"/>
</dbReference>
<sequence>MQFERPRPPCTDRKNLDEAQDLVRGALSPDARNDGRLQSLVEQRDKARSAYVQALISLQTRYSSSDIGVERLVLEQDARRFEACLLALDNIRDDFFEAANPAAAAAAAANPAAVQAESASSLDSTTITIQAVRAFEHWEKITDPRAVSEPTNVAFADAWRKLCDVGEARGAKEARDAWEIAYRAALEAADREVEHWSSHSHPLSMLPVDAIRLAATARLEACRDNLLVLSRAQDQVLEARRDVEDIAVAESKAAAGEKPLREANKWSRTARKKFRESVRDLEDAQDEVEDAKMRDLEEVGGHEEEKGPDIDLLTERVRVARQEVHRAQRAAEDELSTYVELVRDHFPELGLCCAMEAIEAVVALSPALRSVVRQERSPQDYEKIPWPDYYSEPRASRHEVVACLYDGQACVLKQFHLRGASERRALEREVEVLVALAHPNILKLECVFFVEKNELASAEAFIQSPLYCGGSLRQWLSRPENRIDDGCAMEAESVAQWGGLRFLKAEKSRRVATTHVRALKQLLAALSHVHAKGVVHGDVKLDNALVDDPPDGTWTVILIDFDMSRTTTTTTTRDDGESITSAAATTRAGGGTPGYIAPEVLDGENGFDGCFALTCHRPGCGCAFCAYCLADCGADAHHHVGKCALGRGLFPRRPRETLERAQRARRDRDLRAYLLTLADDEARTVLVAGLSTELSDLGLDPLAYLPR</sequence>
<feature type="domain" description="Protein kinase" evidence="2">
    <location>
        <begin position="358"/>
        <end position="707"/>
    </location>
</feature>
<dbReference type="Gene3D" id="1.10.510.10">
    <property type="entry name" value="Transferase(Phosphotransferase) domain 1"/>
    <property type="match status" value="1"/>
</dbReference>
<dbReference type="Proteomes" id="UP001230188">
    <property type="component" value="Unassembled WGS sequence"/>
</dbReference>
<gene>
    <name evidence="3" type="ORF">CTAYLR_009891</name>
</gene>
<dbReference type="GO" id="GO:0005634">
    <property type="term" value="C:nucleus"/>
    <property type="evidence" value="ECO:0007669"/>
    <property type="project" value="TreeGrafter"/>
</dbReference>
<organism evidence="3 4">
    <name type="scientific">Chrysophaeum taylorii</name>
    <dbReference type="NCBI Taxonomy" id="2483200"/>
    <lineage>
        <taxon>Eukaryota</taxon>
        <taxon>Sar</taxon>
        <taxon>Stramenopiles</taxon>
        <taxon>Ochrophyta</taxon>
        <taxon>Pelagophyceae</taxon>
        <taxon>Pelagomonadales</taxon>
        <taxon>Pelagomonadaceae</taxon>
        <taxon>Chrysophaeum</taxon>
    </lineage>
</organism>
<proteinExistence type="predicted"/>
<dbReference type="EMBL" id="JAQMWT010000202">
    <property type="protein sequence ID" value="KAJ8607655.1"/>
    <property type="molecule type" value="Genomic_DNA"/>
</dbReference>
<reference evidence="3" key="1">
    <citation type="submission" date="2023-01" db="EMBL/GenBank/DDBJ databases">
        <title>Metagenome sequencing of chrysophaentin producing Chrysophaeum taylorii.</title>
        <authorList>
            <person name="Davison J."/>
            <person name="Bewley C."/>
        </authorList>
    </citation>
    <scope>NUCLEOTIDE SEQUENCE</scope>
    <source>
        <strain evidence="3">NIES-1699</strain>
    </source>
</reference>
<protein>
    <recommendedName>
        <fullName evidence="2">Protein kinase domain-containing protein</fullName>
    </recommendedName>
</protein>
<dbReference type="AlphaFoldDB" id="A0AAD7XP12"/>
<keyword evidence="4" id="KW-1185">Reference proteome</keyword>
<accession>A0AAD7XP12</accession>
<dbReference type="InterPro" id="IPR011009">
    <property type="entry name" value="Kinase-like_dom_sf"/>
</dbReference>
<dbReference type="CDD" id="cd00180">
    <property type="entry name" value="PKc"/>
    <property type="match status" value="1"/>
</dbReference>
<dbReference type="InterPro" id="IPR000719">
    <property type="entry name" value="Prot_kinase_dom"/>
</dbReference>
<dbReference type="SMART" id="SM00220">
    <property type="entry name" value="S_TKc"/>
    <property type="match status" value="1"/>
</dbReference>
<keyword evidence="1" id="KW-0175">Coiled coil</keyword>
<name>A0AAD7XP12_9STRA</name>
<evidence type="ECO:0000256" key="1">
    <source>
        <dbReference type="SAM" id="Coils"/>
    </source>
</evidence>
<comment type="caution">
    <text evidence="3">The sequence shown here is derived from an EMBL/GenBank/DDBJ whole genome shotgun (WGS) entry which is preliminary data.</text>
</comment>
<evidence type="ECO:0000313" key="4">
    <source>
        <dbReference type="Proteomes" id="UP001230188"/>
    </source>
</evidence>
<evidence type="ECO:0000259" key="2">
    <source>
        <dbReference type="PROSITE" id="PS50011"/>
    </source>
</evidence>
<evidence type="ECO:0000313" key="3">
    <source>
        <dbReference type="EMBL" id="KAJ8607655.1"/>
    </source>
</evidence>
<dbReference type="SUPFAM" id="SSF56112">
    <property type="entry name" value="Protein kinase-like (PK-like)"/>
    <property type="match status" value="1"/>
</dbReference>
<dbReference type="GO" id="GO:0044773">
    <property type="term" value="P:mitotic DNA damage checkpoint signaling"/>
    <property type="evidence" value="ECO:0007669"/>
    <property type="project" value="TreeGrafter"/>
</dbReference>
<dbReference type="GO" id="GO:0005524">
    <property type="term" value="F:ATP binding"/>
    <property type="evidence" value="ECO:0007669"/>
    <property type="project" value="InterPro"/>
</dbReference>
<dbReference type="GO" id="GO:0004674">
    <property type="term" value="F:protein serine/threonine kinase activity"/>
    <property type="evidence" value="ECO:0007669"/>
    <property type="project" value="TreeGrafter"/>
</dbReference>
<feature type="coiled-coil region" evidence="1">
    <location>
        <begin position="271"/>
        <end position="330"/>
    </location>
</feature>
<dbReference type="PROSITE" id="PS50011">
    <property type="entry name" value="PROTEIN_KINASE_DOM"/>
    <property type="match status" value="1"/>
</dbReference>
<dbReference type="PANTHER" id="PTHR44167">
    <property type="entry name" value="OVARIAN-SPECIFIC SERINE/THREONINE-PROTEIN KINASE LOK-RELATED"/>
    <property type="match status" value="1"/>
</dbReference>
<dbReference type="Pfam" id="PF00069">
    <property type="entry name" value="Pkinase"/>
    <property type="match status" value="1"/>
</dbReference>
<dbReference type="GO" id="GO:0005737">
    <property type="term" value="C:cytoplasm"/>
    <property type="evidence" value="ECO:0007669"/>
    <property type="project" value="TreeGrafter"/>
</dbReference>